<keyword evidence="3" id="KW-0285">Flavoprotein</keyword>
<dbReference type="SUPFAM" id="SSF56176">
    <property type="entry name" value="FAD-binding/transporter-associated domain-like"/>
    <property type="match status" value="1"/>
</dbReference>
<name>A0A4Y8DCJ1_9HELO</name>
<evidence type="ECO:0000313" key="7">
    <source>
        <dbReference type="EMBL" id="TEY76402.1"/>
    </source>
</evidence>
<dbReference type="PANTHER" id="PTHR42973">
    <property type="entry name" value="BINDING OXIDOREDUCTASE, PUTATIVE (AFU_ORTHOLOGUE AFUA_1G17690)-RELATED"/>
    <property type="match status" value="1"/>
</dbReference>
<dbReference type="PANTHER" id="PTHR42973:SF39">
    <property type="entry name" value="FAD-BINDING PCMH-TYPE DOMAIN-CONTAINING PROTEIN"/>
    <property type="match status" value="1"/>
</dbReference>
<protein>
    <recommendedName>
        <fullName evidence="6">FAD-binding PCMH-type domain-containing protein</fullName>
    </recommendedName>
</protein>
<evidence type="ECO:0000256" key="1">
    <source>
        <dbReference type="ARBA" id="ARBA00001974"/>
    </source>
</evidence>
<gene>
    <name evidence="7" type="ORF">BOTCAL_0059g00320</name>
</gene>
<feature type="domain" description="FAD-binding PCMH-type" evidence="6">
    <location>
        <begin position="1"/>
        <end position="86"/>
    </location>
</feature>
<dbReference type="OrthoDB" id="407275at2759"/>
<dbReference type="InterPro" id="IPR006094">
    <property type="entry name" value="Oxid_FAD_bind_N"/>
</dbReference>
<dbReference type="PROSITE" id="PS51387">
    <property type="entry name" value="FAD_PCMH"/>
    <property type="match status" value="1"/>
</dbReference>
<dbReference type="Pfam" id="PF01565">
    <property type="entry name" value="FAD_binding_4"/>
    <property type="match status" value="1"/>
</dbReference>
<keyword evidence="4" id="KW-0274">FAD</keyword>
<comment type="cofactor">
    <cofactor evidence="1">
        <name>FAD</name>
        <dbReference type="ChEBI" id="CHEBI:57692"/>
    </cofactor>
</comment>
<proteinExistence type="inferred from homology"/>
<dbReference type="InterPro" id="IPR050416">
    <property type="entry name" value="FAD-linked_Oxidoreductase"/>
</dbReference>
<dbReference type="Gene3D" id="3.30.465.10">
    <property type="match status" value="1"/>
</dbReference>
<dbReference type="GO" id="GO:0071949">
    <property type="term" value="F:FAD binding"/>
    <property type="evidence" value="ECO:0007669"/>
    <property type="project" value="InterPro"/>
</dbReference>
<evidence type="ECO:0000256" key="4">
    <source>
        <dbReference type="ARBA" id="ARBA00022827"/>
    </source>
</evidence>
<sequence length="330" mass="36096">MWDQLNNLGDNPAVGIGGHVLHGGQGHSSHTYGLTLDFLLSAEIVLANGSHVRASHTQHPELFWALRGAGMSYGIVTSFTFRTVPAPEKNVLFYYGYIWNRTQAIDGWMAFQNYCAGRTEPIVPREMNIRVFVGQCDGVNLLFLFEGVYHGTLSDFDIAIQPLLDALDGIGGLDSVNAGAHSVGWLDSLLYANNNALYSNWGTGEGLEVPFNYTVYAKSLMTNDLSIVGVIVWLDRLYNTGPSNNLVTPSYCLSSSSPSLLLKRINLTLPQSWYLIISAQGGPTSLVSLVPPTSTSYAHRSQLFEWQFVTGVASSSSPFPIQQAYSFLTL</sequence>
<reference evidence="7 8" key="1">
    <citation type="submission" date="2017-11" db="EMBL/GenBank/DDBJ databases">
        <title>Comparative genomics of Botrytis spp.</title>
        <authorList>
            <person name="Valero-Jimenez C.A."/>
            <person name="Tapia P."/>
            <person name="Veloso J."/>
            <person name="Silva-Moreno E."/>
            <person name="Staats M."/>
            <person name="Valdes J.H."/>
            <person name="Van Kan J.A.L."/>
        </authorList>
    </citation>
    <scope>NUCLEOTIDE SEQUENCE [LARGE SCALE GENOMIC DNA]</scope>
    <source>
        <strain evidence="7 8">MUCL2830</strain>
    </source>
</reference>
<evidence type="ECO:0000256" key="2">
    <source>
        <dbReference type="ARBA" id="ARBA00005466"/>
    </source>
</evidence>
<evidence type="ECO:0000256" key="5">
    <source>
        <dbReference type="ARBA" id="ARBA00023002"/>
    </source>
</evidence>
<keyword evidence="8" id="KW-1185">Reference proteome</keyword>
<dbReference type="GO" id="GO:0016491">
    <property type="term" value="F:oxidoreductase activity"/>
    <property type="evidence" value="ECO:0007669"/>
    <property type="project" value="UniProtKB-KW"/>
</dbReference>
<keyword evidence="5" id="KW-0560">Oxidoreductase</keyword>
<dbReference type="STRING" id="38488.A0A4Y8DCJ1"/>
<evidence type="ECO:0000313" key="8">
    <source>
        <dbReference type="Proteomes" id="UP000297299"/>
    </source>
</evidence>
<dbReference type="InterPro" id="IPR016166">
    <property type="entry name" value="FAD-bd_PCMH"/>
</dbReference>
<dbReference type="Gene3D" id="3.40.462.20">
    <property type="match status" value="1"/>
</dbReference>
<accession>A0A4Y8DCJ1</accession>
<dbReference type="InterPro" id="IPR036318">
    <property type="entry name" value="FAD-bd_PCMH-like_sf"/>
</dbReference>
<dbReference type="AlphaFoldDB" id="A0A4Y8DCJ1"/>
<comment type="similarity">
    <text evidence="2">Belongs to the oxygen-dependent FAD-linked oxidoreductase family.</text>
</comment>
<dbReference type="InterPro" id="IPR016169">
    <property type="entry name" value="FAD-bd_PCMH_sub2"/>
</dbReference>
<dbReference type="Proteomes" id="UP000297299">
    <property type="component" value="Unassembled WGS sequence"/>
</dbReference>
<evidence type="ECO:0000256" key="3">
    <source>
        <dbReference type="ARBA" id="ARBA00022630"/>
    </source>
</evidence>
<comment type="caution">
    <text evidence="7">The sequence shown here is derived from an EMBL/GenBank/DDBJ whole genome shotgun (WGS) entry which is preliminary data.</text>
</comment>
<organism evidence="7 8">
    <name type="scientific">Botryotinia calthae</name>
    <dbReference type="NCBI Taxonomy" id="38488"/>
    <lineage>
        <taxon>Eukaryota</taxon>
        <taxon>Fungi</taxon>
        <taxon>Dikarya</taxon>
        <taxon>Ascomycota</taxon>
        <taxon>Pezizomycotina</taxon>
        <taxon>Leotiomycetes</taxon>
        <taxon>Helotiales</taxon>
        <taxon>Sclerotiniaceae</taxon>
        <taxon>Botryotinia</taxon>
    </lineage>
</organism>
<evidence type="ECO:0000259" key="6">
    <source>
        <dbReference type="PROSITE" id="PS51387"/>
    </source>
</evidence>
<dbReference type="EMBL" id="PHWZ01000059">
    <property type="protein sequence ID" value="TEY76402.1"/>
    <property type="molecule type" value="Genomic_DNA"/>
</dbReference>